<keyword evidence="6" id="KW-0010">Activator</keyword>
<proteinExistence type="predicted"/>
<dbReference type="SMART" id="SM00448">
    <property type="entry name" value="REC"/>
    <property type="match status" value="1"/>
</dbReference>
<reference evidence="14 15" key="1">
    <citation type="submission" date="2016-11" db="EMBL/GenBank/DDBJ databases">
        <authorList>
            <person name="Jaros S."/>
            <person name="Januszkiewicz K."/>
            <person name="Wedrychowicz H."/>
        </authorList>
    </citation>
    <scope>NUCLEOTIDE SEQUENCE [LARGE SCALE GENOMIC DNA]</scope>
    <source>
        <strain evidence="14 15">HD4</strain>
    </source>
</reference>
<dbReference type="Proteomes" id="UP000184263">
    <property type="component" value="Unassembled WGS sequence"/>
</dbReference>
<keyword evidence="10" id="KW-0597">Phosphoprotein</keyword>
<dbReference type="GO" id="GO:0000156">
    <property type="term" value="F:phosphorelay response regulator activity"/>
    <property type="evidence" value="ECO:0007669"/>
    <property type="project" value="TreeGrafter"/>
</dbReference>
<sequence length="237" mass="27239">MKNGKGVCAVFSVLVAEDDVSLNRMICAKLRQAQYHVFSAFDGEEALAILDKEHIDIIVSDVMMPHMDGYALTRELRGARYPLPILMITAKDSMEDMEKGFLAGMDDYMVKPINLREMLLRIGALLRRAQLLSEKRLTIRGTVLDYAALSVETQGQRWELPPKEFYLLFKLLNQPNKIFTRQELVDEIWGMEKDTDIRNVDAHIKKLRHKFMNYPDFEILTVRGLGCKAVFKQGEVL</sequence>
<dbReference type="CDD" id="cd17574">
    <property type="entry name" value="REC_OmpR"/>
    <property type="match status" value="1"/>
</dbReference>
<evidence type="ECO:0000256" key="6">
    <source>
        <dbReference type="ARBA" id="ARBA00023159"/>
    </source>
</evidence>
<dbReference type="GO" id="GO:0006355">
    <property type="term" value="P:regulation of DNA-templated transcription"/>
    <property type="evidence" value="ECO:0007669"/>
    <property type="project" value="InterPro"/>
</dbReference>
<gene>
    <name evidence="14" type="ORF">SAMN05216582_11849</name>
</gene>
<feature type="domain" description="OmpR/PhoB-type" evidence="13">
    <location>
        <begin position="134"/>
        <end position="231"/>
    </location>
</feature>
<evidence type="ECO:0000256" key="4">
    <source>
        <dbReference type="ARBA" id="ARBA00023026"/>
    </source>
</evidence>
<dbReference type="SMART" id="SM00862">
    <property type="entry name" value="Trans_reg_C"/>
    <property type="match status" value="1"/>
</dbReference>
<keyword evidence="2" id="KW-0963">Cytoplasm</keyword>
<evidence type="ECO:0000256" key="11">
    <source>
        <dbReference type="PROSITE-ProRule" id="PRU01091"/>
    </source>
</evidence>
<keyword evidence="7" id="KW-0804">Transcription</keyword>
<evidence type="ECO:0000313" key="15">
    <source>
        <dbReference type="Proteomes" id="UP000184263"/>
    </source>
</evidence>
<dbReference type="Pfam" id="PF00072">
    <property type="entry name" value="Response_reg"/>
    <property type="match status" value="1"/>
</dbReference>
<comment type="function">
    <text evidence="8">Member of the two-component regulatory system HssS/HssR involved in intracellular heme homeostasis and tempering of staphylococcal virulence. Phosphorylated HssR binds to a direct repeat sequence within hrtAB promoter and activates the expression of hrtAB, an efflux pump, in response to extracellular heme, hemin, hemoglobin or blood.</text>
</comment>
<dbReference type="GO" id="GO:0005829">
    <property type="term" value="C:cytosol"/>
    <property type="evidence" value="ECO:0007669"/>
    <property type="project" value="TreeGrafter"/>
</dbReference>
<dbReference type="PROSITE" id="PS51755">
    <property type="entry name" value="OMPR_PHOB"/>
    <property type="match status" value="1"/>
</dbReference>
<keyword evidence="5 11" id="KW-0238">DNA-binding</keyword>
<evidence type="ECO:0000256" key="7">
    <source>
        <dbReference type="ARBA" id="ARBA00023163"/>
    </source>
</evidence>
<evidence type="ECO:0000256" key="8">
    <source>
        <dbReference type="ARBA" id="ARBA00037471"/>
    </source>
</evidence>
<keyword evidence="4" id="KW-0843">Virulence</keyword>
<dbReference type="PANTHER" id="PTHR48111:SF49">
    <property type="entry name" value="HEME RESPONSE REGULATOR HSSR"/>
    <property type="match status" value="1"/>
</dbReference>
<dbReference type="InterPro" id="IPR011006">
    <property type="entry name" value="CheY-like_superfamily"/>
</dbReference>
<dbReference type="AlphaFoldDB" id="A0A1M6VGD4"/>
<dbReference type="CDD" id="cd00383">
    <property type="entry name" value="trans_reg_C"/>
    <property type="match status" value="1"/>
</dbReference>
<evidence type="ECO:0000256" key="10">
    <source>
        <dbReference type="PROSITE-ProRule" id="PRU00169"/>
    </source>
</evidence>
<evidence type="ECO:0000256" key="5">
    <source>
        <dbReference type="ARBA" id="ARBA00023125"/>
    </source>
</evidence>
<keyword evidence="3" id="KW-0805">Transcription regulation</keyword>
<evidence type="ECO:0000256" key="3">
    <source>
        <dbReference type="ARBA" id="ARBA00023015"/>
    </source>
</evidence>
<dbReference type="InterPro" id="IPR036388">
    <property type="entry name" value="WH-like_DNA-bd_sf"/>
</dbReference>
<feature type="modified residue" description="4-aspartylphosphate" evidence="10">
    <location>
        <position position="61"/>
    </location>
</feature>
<dbReference type="Gene3D" id="3.40.50.2300">
    <property type="match status" value="1"/>
</dbReference>
<evidence type="ECO:0000256" key="2">
    <source>
        <dbReference type="ARBA" id="ARBA00022490"/>
    </source>
</evidence>
<dbReference type="InterPro" id="IPR039420">
    <property type="entry name" value="WalR-like"/>
</dbReference>
<evidence type="ECO:0000256" key="9">
    <source>
        <dbReference type="ARBA" id="ARBA00039976"/>
    </source>
</evidence>
<dbReference type="GO" id="GO:0000976">
    <property type="term" value="F:transcription cis-regulatory region binding"/>
    <property type="evidence" value="ECO:0007669"/>
    <property type="project" value="TreeGrafter"/>
</dbReference>
<accession>A0A1M6VGD4</accession>
<feature type="domain" description="Response regulatory" evidence="12">
    <location>
        <begin position="12"/>
        <end position="126"/>
    </location>
</feature>
<organism evidence="14 15">
    <name type="scientific">Selenomonas ruminantium</name>
    <dbReference type="NCBI Taxonomy" id="971"/>
    <lineage>
        <taxon>Bacteria</taxon>
        <taxon>Bacillati</taxon>
        <taxon>Bacillota</taxon>
        <taxon>Negativicutes</taxon>
        <taxon>Selenomonadales</taxon>
        <taxon>Selenomonadaceae</taxon>
        <taxon>Selenomonas</taxon>
    </lineage>
</organism>
<name>A0A1M6VGD4_SELRU</name>
<evidence type="ECO:0000313" key="14">
    <source>
        <dbReference type="EMBL" id="SHK80415.1"/>
    </source>
</evidence>
<dbReference type="PANTHER" id="PTHR48111">
    <property type="entry name" value="REGULATOR OF RPOS"/>
    <property type="match status" value="1"/>
</dbReference>
<protein>
    <recommendedName>
        <fullName evidence="9">Heme response regulator HssR</fullName>
    </recommendedName>
</protein>
<dbReference type="PROSITE" id="PS50110">
    <property type="entry name" value="RESPONSE_REGULATORY"/>
    <property type="match status" value="1"/>
</dbReference>
<dbReference type="InterPro" id="IPR001789">
    <property type="entry name" value="Sig_transdc_resp-reg_receiver"/>
</dbReference>
<comment type="subcellular location">
    <subcellularLocation>
        <location evidence="1">Cytoplasm</location>
    </subcellularLocation>
</comment>
<evidence type="ECO:0000259" key="13">
    <source>
        <dbReference type="PROSITE" id="PS51755"/>
    </source>
</evidence>
<feature type="DNA-binding region" description="OmpR/PhoB-type" evidence="11">
    <location>
        <begin position="134"/>
        <end position="231"/>
    </location>
</feature>
<dbReference type="EMBL" id="FRBC01000018">
    <property type="protein sequence ID" value="SHK80415.1"/>
    <property type="molecule type" value="Genomic_DNA"/>
</dbReference>
<dbReference type="SUPFAM" id="SSF52172">
    <property type="entry name" value="CheY-like"/>
    <property type="match status" value="1"/>
</dbReference>
<dbReference type="InterPro" id="IPR001867">
    <property type="entry name" value="OmpR/PhoB-type_DNA-bd"/>
</dbReference>
<evidence type="ECO:0000259" key="12">
    <source>
        <dbReference type="PROSITE" id="PS50110"/>
    </source>
</evidence>
<dbReference type="GO" id="GO:0032993">
    <property type="term" value="C:protein-DNA complex"/>
    <property type="evidence" value="ECO:0007669"/>
    <property type="project" value="TreeGrafter"/>
</dbReference>
<dbReference type="Gene3D" id="1.10.10.10">
    <property type="entry name" value="Winged helix-like DNA-binding domain superfamily/Winged helix DNA-binding domain"/>
    <property type="match status" value="1"/>
</dbReference>
<evidence type="ECO:0000256" key="1">
    <source>
        <dbReference type="ARBA" id="ARBA00004496"/>
    </source>
</evidence>
<dbReference type="Pfam" id="PF00486">
    <property type="entry name" value="Trans_reg_C"/>
    <property type="match status" value="1"/>
</dbReference>